<dbReference type="GO" id="GO:0003724">
    <property type="term" value="F:RNA helicase activity"/>
    <property type="evidence" value="ECO:0007669"/>
    <property type="project" value="UniProtKB-EC"/>
</dbReference>
<feature type="compositionally biased region" description="Basic and acidic residues" evidence="11">
    <location>
        <begin position="92"/>
        <end position="102"/>
    </location>
</feature>
<dbReference type="InterPro" id="IPR027417">
    <property type="entry name" value="P-loop_NTPase"/>
</dbReference>
<feature type="region of interest" description="Disordered" evidence="11">
    <location>
        <begin position="1012"/>
        <end position="1031"/>
    </location>
</feature>
<dbReference type="Gene3D" id="1.20.120.1080">
    <property type="match status" value="1"/>
</dbReference>
<dbReference type="Pfam" id="PF00271">
    <property type="entry name" value="Helicase_C"/>
    <property type="match status" value="1"/>
</dbReference>
<dbReference type="GO" id="GO:0005524">
    <property type="term" value="F:ATP binding"/>
    <property type="evidence" value="ECO:0007669"/>
    <property type="project" value="UniProtKB-KW"/>
</dbReference>
<keyword evidence="4" id="KW-0547">Nucleotide-binding</keyword>
<feature type="region of interest" description="Disordered" evidence="11">
    <location>
        <begin position="81"/>
        <end position="201"/>
    </location>
</feature>
<dbReference type="AlphaFoldDB" id="A0A7S2R7T2"/>
<keyword evidence="9" id="KW-0539">Nucleus</keyword>
<dbReference type="InterPro" id="IPR014001">
    <property type="entry name" value="Helicase_ATP-bd"/>
</dbReference>
<feature type="compositionally biased region" description="Basic and acidic residues" evidence="11">
    <location>
        <begin position="167"/>
        <end position="201"/>
    </location>
</feature>
<evidence type="ECO:0000256" key="9">
    <source>
        <dbReference type="ARBA" id="ARBA00023242"/>
    </source>
</evidence>
<dbReference type="InterPro" id="IPR049945">
    <property type="entry name" value="AAA_22"/>
</dbReference>
<proteinExistence type="predicted"/>
<evidence type="ECO:0000256" key="7">
    <source>
        <dbReference type="ARBA" id="ARBA00022840"/>
    </source>
</evidence>
<evidence type="ECO:0000256" key="2">
    <source>
        <dbReference type="ARBA" id="ARBA00012552"/>
    </source>
</evidence>
<name>A0A7S2R7T2_9STRA</name>
<feature type="domain" description="Helicase ATP-binding" evidence="12">
    <location>
        <begin position="384"/>
        <end position="547"/>
    </location>
</feature>
<dbReference type="PROSITE" id="PS00690">
    <property type="entry name" value="DEAH_ATP_HELICASE"/>
    <property type="match status" value="1"/>
</dbReference>
<dbReference type="EMBL" id="HBHK01000985">
    <property type="protein sequence ID" value="CAD9663173.1"/>
    <property type="molecule type" value="Transcribed_RNA"/>
</dbReference>
<dbReference type="PANTHER" id="PTHR18934:SF83">
    <property type="entry name" value="PRE-MRNA-SPLICING FACTOR ATP-DEPENDENT RNA HELICASE DHX16"/>
    <property type="match status" value="1"/>
</dbReference>
<reference evidence="14" key="1">
    <citation type="submission" date="2021-01" db="EMBL/GenBank/DDBJ databases">
        <authorList>
            <person name="Corre E."/>
            <person name="Pelletier E."/>
            <person name="Niang G."/>
            <person name="Scheremetjew M."/>
            <person name="Finn R."/>
            <person name="Kale V."/>
            <person name="Holt S."/>
            <person name="Cochrane G."/>
            <person name="Meng A."/>
            <person name="Brown T."/>
            <person name="Cohen L."/>
        </authorList>
    </citation>
    <scope>NUCLEOTIDE SEQUENCE</scope>
    <source>
        <strain evidence="14">NY070348D</strain>
    </source>
</reference>
<keyword evidence="6" id="KW-0347">Helicase</keyword>
<dbReference type="PANTHER" id="PTHR18934">
    <property type="entry name" value="ATP-DEPENDENT RNA HELICASE"/>
    <property type="match status" value="1"/>
</dbReference>
<dbReference type="GO" id="GO:0008380">
    <property type="term" value="P:RNA splicing"/>
    <property type="evidence" value="ECO:0007669"/>
    <property type="project" value="UniProtKB-KW"/>
</dbReference>
<evidence type="ECO:0000256" key="11">
    <source>
        <dbReference type="SAM" id="MobiDB-lite"/>
    </source>
</evidence>
<dbReference type="Pfam" id="PF07717">
    <property type="entry name" value="OB_NTP_bind"/>
    <property type="match status" value="1"/>
</dbReference>
<dbReference type="PROSITE" id="PS51192">
    <property type="entry name" value="HELICASE_ATP_BIND_1"/>
    <property type="match status" value="1"/>
</dbReference>
<comment type="subcellular location">
    <subcellularLocation>
        <location evidence="1">Nucleus</location>
    </subcellularLocation>
</comment>
<dbReference type="CDD" id="cd18791">
    <property type="entry name" value="SF2_C_RHA"/>
    <property type="match status" value="1"/>
</dbReference>
<dbReference type="GO" id="GO:0006397">
    <property type="term" value="P:mRNA processing"/>
    <property type="evidence" value="ECO:0007669"/>
    <property type="project" value="UniProtKB-KW"/>
</dbReference>
<dbReference type="SMART" id="SM00490">
    <property type="entry name" value="HELICc"/>
    <property type="match status" value="1"/>
</dbReference>
<comment type="catalytic activity">
    <reaction evidence="10">
        <text>ATP + H2O = ADP + phosphate + H(+)</text>
        <dbReference type="Rhea" id="RHEA:13065"/>
        <dbReference type="ChEBI" id="CHEBI:15377"/>
        <dbReference type="ChEBI" id="CHEBI:15378"/>
        <dbReference type="ChEBI" id="CHEBI:30616"/>
        <dbReference type="ChEBI" id="CHEBI:43474"/>
        <dbReference type="ChEBI" id="CHEBI:456216"/>
        <dbReference type="EC" id="3.6.4.13"/>
    </reaction>
</comment>
<keyword evidence="8" id="KW-0508">mRNA splicing</keyword>
<dbReference type="EC" id="3.6.4.13" evidence="2"/>
<dbReference type="FunFam" id="1.20.120.1080:FF:000001">
    <property type="entry name" value="Pre-mRNA-splicing factor ATP-dependent RNA helicase"/>
    <property type="match status" value="1"/>
</dbReference>
<dbReference type="SUPFAM" id="SSF52540">
    <property type="entry name" value="P-loop containing nucleoside triphosphate hydrolases"/>
    <property type="match status" value="1"/>
</dbReference>
<sequence length="1031" mass="117499">MGDRAWVSDWLYELVGFSDRSVEDYVMAIGASARSSHDALDKLAKFDISRDGKGERFAAELVGRFGKSTKKTNADFVKQSQQYSLVGMDDDAGSRKRVDKDRKDKKKKKKKQKKDEEEQGKAKQLENKGVEGETEYERQLREYQEFVGTGKEGEEEGERLKAKALKKLNDKKEKEARKREEKDRKREELSVEDLRKESRRSYLKKREERELQLLRATIRDEEELFQNVELTERERKDLESRKELERLIESRKELEEKAKGDFYALPDSYQKEDGTYDNEKRNKLLSERYEEDKRPVSEQQMWEERQTKIAKQTGARGHKKGKTDDYELVLDDSIDFVAHELVDGKNEPKVKAGDDEAKKVEAKARSMAETRRSLPIYAYRDDLLRAIKDHQVLIVVGETGSGKTTQIPQYLHESGYTEIGKVGCTQPRRVAAMSVAARVATELDSKLGNEVGYSIRFEDCTSDRTVIKYMTDGMLLREFLTSPDLANYSVMIIDEAHERSLNTDVLFGLLKDISKFRTDLRLIISSATLDAQKFAEYFDGAPIFNIPGRRYPVEILYTKAPEADYLDASVLAALQIHVSEPTPGDILIFLTGQEEIERARDILMSRTRGLGSKIKELIICPIYASLPSEEQAKVFLPTPPGARKVVLSTNIAETSLTIDGICHVIDTGFCKQTSYDPRTGMDSLIVSPVSQAGANQRAGRAGRTAPGKCFRLFTAWSFKHELEENTVPEIQRTNLSSTVLMLQSLGIKDLIHFDFLDPPPAETLIKSLEQLYALGALNDKGELTKLGRRMAEFPADPMLSKMLLAAEKYGCVEEILTVCAMLDVNAAVFYRPPEKAIHADNAKANFGRGVGAFGDHMALKNVYEQWRDTNYSTNWCYENYIQIKSLRRARDVRDQLTALCDRVELERNSNPDSENIRKAITAGYFYHTAKLQKDGSYKTIKNQHTVAVHPSSSLFKEDPLPKWLVYHQLQFTKQEYMRQIIVIKPEWLVEIAPHFYKPNDIDDGLSKKKLPKLAAARKQKSSTSKFVMPNA</sequence>
<accession>A0A7S2R7T2</accession>
<organism evidence="14">
    <name type="scientific">Mucochytrium quahogii</name>
    <dbReference type="NCBI Taxonomy" id="96639"/>
    <lineage>
        <taxon>Eukaryota</taxon>
        <taxon>Sar</taxon>
        <taxon>Stramenopiles</taxon>
        <taxon>Bigyra</taxon>
        <taxon>Labyrinthulomycetes</taxon>
        <taxon>Thraustochytrida</taxon>
        <taxon>Thraustochytriidae</taxon>
        <taxon>Mucochytrium</taxon>
    </lineage>
</organism>
<dbReference type="FunFam" id="3.40.50.300:FF:000007">
    <property type="entry name" value="Pre-mRNA-splicing factor ATP-dependent RNA helicase"/>
    <property type="match status" value="1"/>
</dbReference>
<dbReference type="Pfam" id="PF13401">
    <property type="entry name" value="AAA_22"/>
    <property type="match status" value="1"/>
</dbReference>
<dbReference type="FunFam" id="3.40.50.300:FF:000726">
    <property type="entry name" value="Pre-mRNA-splicing factor ATP-dependent RNA helicase"/>
    <property type="match status" value="1"/>
</dbReference>
<dbReference type="InterPro" id="IPR002464">
    <property type="entry name" value="DNA/RNA_helicase_DEAH_CS"/>
</dbReference>
<dbReference type="Gene3D" id="3.40.50.300">
    <property type="entry name" value="P-loop containing nucleotide triphosphate hydrolases"/>
    <property type="match status" value="2"/>
</dbReference>
<evidence type="ECO:0000256" key="1">
    <source>
        <dbReference type="ARBA" id="ARBA00004123"/>
    </source>
</evidence>
<evidence type="ECO:0000259" key="12">
    <source>
        <dbReference type="PROSITE" id="PS51192"/>
    </source>
</evidence>
<evidence type="ECO:0000256" key="4">
    <source>
        <dbReference type="ARBA" id="ARBA00022741"/>
    </source>
</evidence>
<evidence type="ECO:0000256" key="8">
    <source>
        <dbReference type="ARBA" id="ARBA00023187"/>
    </source>
</evidence>
<feature type="compositionally biased region" description="Basic and acidic residues" evidence="11">
    <location>
        <begin position="113"/>
        <end position="144"/>
    </location>
</feature>
<keyword evidence="5" id="KW-0378">Hydrolase</keyword>
<dbReference type="GO" id="GO:0071006">
    <property type="term" value="C:U2-type catalytic step 1 spliceosome"/>
    <property type="evidence" value="ECO:0007669"/>
    <property type="project" value="UniProtKB-ARBA"/>
</dbReference>
<evidence type="ECO:0000259" key="13">
    <source>
        <dbReference type="PROSITE" id="PS51194"/>
    </source>
</evidence>
<dbReference type="GO" id="GO:0071013">
    <property type="term" value="C:catalytic step 2 spliceosome"/>
    <property type="evidence" value="ECO:0007669"/>
    <property type="project" value="TreeGrafter"/>
</dbReference>
<dbReference type="InterPro" id="IPR011709">
    <property type="entry name" value="DEAD-box_helicase_OB_fold"/>
</dbReference>
<dbReference type="Pfam" id="PF21010">
    <property type="entry name" value="HA2_C"/>
    <property type="match status" value="1"/>
</dbReference>
<gene>
    <name evidence="14" type="ORF">QSP1433_LOCUS563</name>
</gene>
<dbReference type="Pfam" id="PF04408">
    <property type="entry name" value="WHD_HA2"/>
    <property type="match status" value="1"/>
</dbReference>
<keyword evidence="3" id="KW-0507">mRNA processing</keyword>
<feature type="domain" description="Helicase C-terminal" evidence="13">
    <location>
        <begin position="570"/>
        <end position="746"/>
    </location>
</feature>
<evidence type="ECO:0000313" key="14">
    <source>
        <dbReference type="EMBL" id="CAD9663173.1"/>
    </source>
</evidence>
<dbReference type="PROSITE" id="PS51194">
    <property type="entry name" value="HELICASE_CTER"/>
    <property type="match status" value="1"/>
</dbReference>
<dbReference type="GO" id="GO:0003723">
    <property type="term" value="F:RNA binding"/>
    <property type="evidence" value="ECO:0007669"/>
    <property type="project" value="TreeGrafter"/>
</dbReference>
<dbReference type="InterPro" id="IPR007502">
    <property type="entry name" value="Helicase-assoc_dom"/>
</dbReference>
<dbReference type="SMART" id="SM00487">
    <property type="entry name" value="DEXDc"/>
    <property type="match status" value="1"/>
</dbReference>
<evidence type="ECO:0000256" key="10">
    <source>
        <dbReference type="ARBA" id="ARBA00047984"/>
    </source>
</evidence>
<evidence type="ECO:0000256" key="6">
    <source>
        <dbReference type="ARBA" id="ARBA00022806"/>
    </source>
</evidence>
<dbReference type="GO" id="GO:0016887">
    <property type="term" value="F:ATP hydrolysis activity"/>
    <property type="evidence" value="ECO:0007669"/>
    <property type="project" value="InterPro"/>
</dbReference>
<dbReference type="InterPro" id="IPR001650">
    <property type="entry name" value="Helicase_C-like"/>
</dbReference>
<keyword evidence="7" id="KW-0067">ATP-binding</keyword>
<evidence type="ECO:0000256" key="3">
    <source>
        <dbReference type="ARBA" id="ARBA00022664"/>
    </source>
</evidence>
<dbReference type="InterPro" id="IPR048333">
    <property type="entry name" value="HA2_WH"/>
</dbReference>
<dbReference type="SMART" id="SM00847">
    <property type="entry name" value="HA2"/>
    <property type="match status" value="1"/>
</dbReference>
<protein>
    <recommendedName>
        <fullName evidence="2">RNA helicase</fullName>
        <ecNumber evidence="2">3.6.4.13</ecNumber>
    </recommendedName>
</protein>
<feature type="compositionally biased region" description="Basic residues" evidence="11">
    <location>
        <begin position="103"/>
        <end position="112"/>
    </location>
</feature>
<evidence type="ECO:0000256" key="5">
    <source>
        <dbReference type="ARBA" id="ARBA00022801"/>
    </source>
</evidence>